<dbReference type="PANTHER" id="PTHR12961">
    <property type="entry name" value="CONSERVED OLIGOMERIC GOLGI COMPLEX COMPONENT 2"/>
    <property type="match status" value="1"/>
</dbReference>
<name>A0A7S3L8K0_9STRA</name>
<protein>
    <recommendedName>
        <fullName evidence="2">COG complex component COG2 C-terminal domain-containing protein</fullName>
    </recommendedName>
</protein>
<feature type="compositionally biased region" description="Basic and acidic residues" evidence="1">
    <location>
        <begin position="573"/>
        <end position="585"/>
    </location>
</feature>
<evidence type="ECO:0000259" key="2">
    <source>
        <dbReference type="Pfam" id="PF12022"/>
    </source>
</evidence>
<feature type="domain" description="COG complex component COG2 C-terminal" evidence="2">
    <location>
        <begin position="471"/>
        <end position="806"/>
    </location>
</feature>
<dbReference type="Pfam" id="PF12022">
    <property type="entry name" value="COG2_C"/>
    <property type="match status" value="1"/>
</dbReference>
<evidence type="ECO:0000313" key="3">
    <source>
        <dbReference type="EMBL" id="CAE0414127.1"/>
    </source>
</evidence>
<accession>A0A7S3L8K0</accession>
<evidence type="ECO:0000256" key="1">
    <source>
        <dbReference type="SAM" id="MobiDB-lite"/>
    </source>
</evidence>
<organism evidence="3">
    <name type="scientific">Amphora coffeiformis</name>
    <dbReference type="NCBI Taxonomy" id="265554"/>
    <lineage>
        <taxon>Eukaryota</taxon>
        <taxon>Sar</taxon>
        <taxon>Stramenopiles</taxon>
        <taxon>Ochrophyta</taxon>
        <taxon>Bacillariophyta</taxon>
        <taxon>Bacillariophyceae</taxon>
        <taxon>Bacillariophycidae</taxon>
        <taxon>Thalassiophysales</taxon>
        <taxon>Catenulaceae</taxon>
        <taxon>Amphora</taxon>
    </lineage>
</organism>
<dbReference type="GO" id="GO:0006891">
    <property type="term" value="P:intra-Golgi vesicle-mediated transport"/>
    <property type="evidence" value="ECO:0007669"/>
    <property type="project" value="TreeGrafter"/>
</dbReference>
<dbReference type="AlphaFoldDB" id="A0A7S3L8K0"/>
<sequence length="848" mass="93352">MSSEKDGAQTINGAGGAMNGDKKSNTTSNGATSSSVLSLIPEEIPNMSTGSLETKLRQVRDAAQEHSQVLTQKLASSPSGQNLLHIGTSLSTLPPDLHTLLTHMHPFVNVLEGFEQDQRKALITLVEKATAIRQDQHRVRTAERAADLYADLTSAEACIQNNQGRSSTEEEEAIDDLDRAASLERAAHITLCLVEDLHAAQDHISVWASGSGSQATGNNALQLPSMRTPSRAQDNEFAQFLLKLAPRIRTLESQTVRALGNLLEDLLQKFASLLDGDNPTMEDDLLILGHCMRGLALLGRGKEVESIFARTAIMPLIRSLVSMGRLDQGGSRGECAGLVSLLEEITTKIQRLYGPVLSLAEVTFCTTDLTAKSADVDLLSEGVWVPIATALMADAGIKMTIFSPGIASILQANYVALDNFLSSLAVRLLTRSTEIPTQDERFLYQPDMTPDQVERAQDRVYAHSKTAEFIKRWNLPIYYQLRFGESCNRLNKAIEQTRREGWVSSVFTGDSSDYIREKIGLELSFFQELYAILIGMWRKDVILPPLTNRFLRGSVQLVGRSVSFVSESMEGKIKFGEEPPPKETNGDQAKPEGGPNDTSTTAAPPPPSFSSRAPYCWGESQDDVAAVAWELTVLESALMHEYVDTITLAMDHLADDLRPLVLDVLKEAAQQIHPVIDKAWNEIIVNILTTKCSAPLAAVKGVAATYRMTNRPPPTQASHWVVTILRPLQEFCQQFTNRIPERVGSRWKQQVVVTVADRYAAAVKELLTTVERTENALRTRRTTQRRQVSASTLSDGEKVKLQVYLDYQTFRKSVKQVGIDPATVIGLSQLEELTSAGVELQQRSTNGM</sequence>
<dbReference type="EMBL" id="HBIM01014125">
    <property type="protein sequence ID" value="CAE0414127.1"/>
    <property type="molecule type" value="Transcribed_RNA"/>
</dbReference>
<gene>
    <name evidence="3" type="ORF">ACOF00016_LOCUS11370</name>
</gene>
<reference evidence="3" key="1">
    <citation type="submission" date="2021-01" db="EMBL/GenBank/DDBJ databases">
        <authorList>
            <person name="Corre E."/>
            <person name="Pelletier E."/>
            <person name="Niang G."/>
            <person name="Scheremetjew M."/>
            <person name="Finn R."/>
            <person name="Kale V."/>
            <person name="Holt S."/>
            <person name="Cochrane G."/>
            <person name="Meng A."/>
            <person name="Brown T."/>
            <person name="Cohen L."/>
        </authorList>
    </citation>
    <scope>NUCLEOTIDE SEQUENCE</scope>
    <source>
        <strain evidence="3">CCMP127</strain>
    </source>
</reference>
<dbReference type="InterPro" id="IPR009316">
    <property type="entry name" value="COG2"/>
</dbReference>
<dbReference type="GO" id="GO:0017119">
    <property type="term" value="C:Golgi transport complex"/>
    <property type="evidence" value="ECO:0007669"/>
    <property type="project" value="TreeGrafter"/>
</dbReference>
<dbReference type="GO" id="GO:0015031">
    <property type="term" value="P:protein transport"/>
    <property type="evidence" value="ECO:0007669"/>
    <property type="project" value="InterPro"/>
</dbReference>
<feature type="compositionally biased region" description="Low complexity" evidence="1">
    <location>
        <begin position="25"/>
        <end position="35"/>
    </location>
</feature>
<feature type="region of interest" description="Disordered" evidence="1">
    <location>
        <begin position="573"/>
        <end position="614"/>
    </location>
</feature>
<dbReference type="InterPro" id="IPR024603">
    <property type="entry name" value="COG_complex_COG2_C"/>
</dbReference>
<feature type="region of interest" description="Disordered" evidence="1">
    <location>
        <begin position="1"/>
        <end position="42"/>
    </location>
</feature>
<proteinExistence type="predicted"/>
<dbReference type="PANTHER" id="PTHR12961:SF0">
    <property type="entry name" value="CONSERVED OLIGOMERIC GOLGI COMPLEX SUBUNIT 2"/>
    <property type="match status" value="1"/>
</dbReference>
<dbReference type="GO" id="GO:0007030">
    <property type="term" value="P:Golgi organization"/>
    <property type="evidence" value="ECO:0007669"/>
    <property type="project" value="InterPro"/>
</dbReference>
<dbReference type="GO" id="GO:0016020">
    <property type="term" value="C:membrane"/>
    <property type="evidence" value="ECO:0007669"/>
    <property type="project" value="InterPro"/>
</dbReference>